<reference evidence="7 8" key="1">
    <citation type="submission" date="2020-03" db="EMBL/GenBank/DDBJ databases">
        <authorList>
            <person name="Wang L."/>
            <person name="He N."/>
            <person name="Li Y."/>
            <person name="Fang Y."/>
            <person name="Zhang F."/>
        </authorList>
    </citation>
    <scope>NUCLEOTIDE SEQUENCE [LARGE SCALE GENOMIC DNA]</scope>
    <source>
        <strain evidence="8">hsmgli-8</strain>
    </source>
</reference>
<feature type="transmembrane region" description="Helical" evidence="6">
    <location>
        <begin position="6"/>
        <end position="32"/>
    </location>
</feature>
<evidence type="ECO:0000256" key="1">
    <source>
        <dbReference type="ARBA" id="ARBA00004167"/>
    </source>
</evidence>
<dbReference type="SUPFAM" id="SSF54523">
    <property type="entry name" value="Pili subunits"/>
    <property type="match status" value="1"/>
</dbReference>
<dbReference type="Proteomes" id="UP000746535">
    <property type="component" value="Unassembled WGS sequence"/>
</dbReference>
<evidence type="ECO:0000256" key="3">
    <source>
        <dbReference type="ARBA" id="ARBA00022692"/>
    </source>
</evidence>
<dbReference type="RefSeq" id="WP_168082973.1">
    <property type="nucleotide sequence ID" value="NZ_JAAVJI010000003.1"/>
</dbReference>
<evidence type="ECO:0000313" key="8">
    <source>
        <dbReference type="Proteomes" id="UP000746535"/>
    </source>
</evidence>
<dbReference type="InterPro" id="IPR002416">
    <property type="entry name" value="T2SS_protein-GspH"/>
</dbReference>
<keyword evidence="8" id="KW-1185">Reference proteome</keyword>
<organism evidence="7 8">
    <name type="scientific">Pseudomonas quercus</name>
    <dbReference type="NCBI Taxonomy" id="2722792"/>
    <lineage>
        <taxon>Bacteria</taxon>
        <taxon>Pseudomonadati</taxon>
        <taxon>Pseudomonadota</taxon>
        <taxon>Gammaproteobacteria</taxon>
        <taxon>Pseudomonadales</taxon>
        <taxon>Pseudomonadaceae</taxon>
        <taxon>Pseudomonas</taxon>
    </lineage>
</organism>
<keyword evidence="5 6" id="KW-0472">Membrane</keyword>
<comment type="subcellular location">
    <subcellularLocation>
        <location evidence="1">Membrane</location>
        <topology evidence="1">Single-pass membrane protein</topology>
    </subcellularLocation>
</comment>
<keyword evidence="4 6" id="KW-1133">Transmembrane helix</keyword>
<protein>
    <submittedName>
        <fullName evidence="7">Prepilin-type N-terminal cleavage/methylation domain-containing protein</fullName>
    </submittedName>
</protein>
<evidence type="ECO:0000256" key="2">
    <source>
        <dbReference type="ARBA" id="ARBA00022481"/>
    </source>
</evidence>
<evidence type="ECO:0000256" key="4">
    <source>
        <dbReference type="ARBA" id="ARBA00022989"/>
    </source>
</evidence>
<dbReference type="Pfam" id="PF07963">
    <property type="entry name" value="N_methyl"/>
    <property type="match status" value="1"/>
</dbReference>
<dbReference type="PROSITE" id="PS00409">
    <property type="entry name" value="PROKAR_NTER_METHYL"/>
    <property type="match status" value="1"/>
</dbReference>
<dbReference type="InterPro" id="IPR012902">
    <property type="entry name" value="N_methyl_site"/>
</dbReference>
<dbReference type="EMBL" id="JAAVJI010000003">
    <property type="protein sequence ID" value="NJP00649.1"/>
    <property type="molecule type" value="Genomic_DNA"/>
</dbReference>
<evidence type="ECO:0000256" key="6">
    <source>
        <dbReference type="SAM" id="Phobius"/>
    </source>
</evidence>
<keyword evidence="3 6" id="KW-0812">Transmembrane</keyword>
<keyword evidence="2" id="KW-0488">Methylation</keyword>
<accession>A0ABX0YEK1</accession>
<proteinExistence type="predicted"/>
<evidence type="ECO:0000256" key="5">
    <source>
        <dbReference type="ARBA" id="ARBA00023136"/>
    </source>
</evidence>
<comment type="caution">
    <text evidence="7">The sequence shown here is derived from an EMBL/GenBank/DDBJ whole genome shotgun (WGS) entry which is preliminary data.</text>
</comment>
<dbReference type="InterPro" id="IPR045584">
    <property type="entry name" value="Pilin-like"/>
</dbReference>
<dbReference type="Gene3D" id="3.55.40.10">
    <property type="entry name" value="minor pseudopilin epsh domain"/>
    <property type="match status" value="1"/>
</dbReference>
<dbReference type="NCBIfam" id="TIGR02532">
    <property type="entry name" value="IV_pilin_GFxxxE"/>
    <property type="match status" value="1"/>
</dbReference>
<gene>
    <name evidence="7" type="ORF">HBH25_07220</name>
</gene>
<dbReference type="PRINTS" id="PR00885">
    <property type="entry name" value="BCTERIALGSPH"/>
</dbReference>
<evidence type="ECO:0000313" key="7">
    <source>
        <dbReference type="EMBL" id="NJP00649.1"/>
    </source>
</evidence>
<name>A0ABX0YEK1_9PSED</name>
<sequence>MKANNAGGFTLLELLVVLIVISLLAGTVSLAMGPDPQREGRQQAAELGNQLTALRQQAVLLDQQHAIALTQTRWCAMVLQAGRWVPLQRPRQLPAGLAWQLRIEGQAVALPTDVPERPQLLALASDELTAFELSVQADQQTYVVLRSDGVTDPEPGP</sequence>